<feature type="domain" description="Helix-turn-helix" evidence="1">
    <location>
        <begin position="12"/>
        <end position="58"/>
    </location>
</feature>
<dbReference type="RefSeq" id="WP_033381953.1">
    <property type="nucleotide sequence ID" value="NZ_FWXV01000002.1"/>
</dbReference>
<dbReference type="SUPFAM" id="SSF46955">
    <property type="entry name" value="Putative DNA-binding domain"/>
    <property type="match status" value="1"/>
</dbReference>
<evidence type="ECO:0000259" key="1">
    <source>
        <dbReference type="Pfam" id="PF12728"/>
    </source>
</evidence>
<dbReference type="AlphaFoldDB" id="A0A1W2CJN4"/>
<protein>
    <submittedName>
        <fullName evidence="2">Helix-turn-helix domain-containing protein</fullName>
    </submittedName>
</protein>
<dbReference type="InterPro" id="IPR041657">
    <property type="entry name" value="HTH_17"/>
</dbReference>
<dbReference type="OrthoDB" id="5524782at2"/>
<organism evidence="2 3">
    <name type="scientific">Kibdelosporangium aridum</name>
    <dbReference type="NCBI Taxonomy" id="2030"/>
    <lineage>
        <taxon>Bacteria</taxon>
        <taxon>Bacillati</taxon>
        <taxon>Actinomycetota</taxon>
        <taxon>Actinomycetes</taxon>
        <taxon>Pseudonocardiales</taxon>
        <taxon>Pseudonocardiaceae</taxon>
        <taxon>Kibdelosporangium</taxon>
    </lineage>
</organism>
<accession>A0A1W2CJN4</accession>
<dbReference type="Gene3D" id="1.10.10.10">
    <property type="entry name" value="Winged helix-like DNA-binding domain superfamily/Winged helix DNA-binding domain"/>
    <property type="match status" value="1"/>
</dbReference>
<dbReference type="InterPro" id="IPR009061">
    <property type="entry name" value="DNA-bd_dom_put_sf"/>
</dbReference>
<keyword evidence="3" id="KW-1185">Reference proteome</keyword>
<sequence length="65" mass="7401">MSAAEFESLWGIEEVSAFLGIPVHTIRGWRTKNYGPPARKVGKHLRYDPAKVRAWFEDLDQDDAA</sequence>
<dbReference type="InterPro" id="IPR036388">
    <property type="entry name" value="WH-like_DNA-bd_sf"/>
</dbReference>
<name>A0A1W2CJN4_KIBAR</name>
<reference evidence="2 3" key="1">
    <citation type="submission" date="2017-04" db="EMBL/GenBank/DDBJ databases">
        <authorList>
            <person name="Afonso C.L."/>
            <person name="Miller P.J."/>
            <person name="Scott M.A."/>
            <person name="Spackman E."/>
            <person name="Goraichik I."/>
            <person name="Dimitrov K.M."/>
            <person name="Suarez D.L."/>
            <person name="Swayne D.E."/>
        </authorList>
    </citation>
    <scope>NUCLEOTIDE SEQUENCE [LARGE SCALE GENOMIC DNA]</scope>
    <source>
        <strain evidence="2 3">DSM 43828</strain>
    </source>
</reference>
<dbReference type="Pfam" id="PF12728">
    <property type="entry name" value="HTH_17"/>
    <property type="match status" value="1"/>
</dbReference>
<proteinExistence type="predicted"/>
<evidence type="ECO:0000313" key="2">
    <source>
        <dbReference type="EMBL" id="SMC85400.1"/>
    </source>
</evidence>
<dbReference type="Proteomes" id="UP000192674">
    <property type="component" value="Unassembled WGS sequence"/>
</dbReference>
<evidence type="ECO:0000313" key="3">
    <source>
        <dbReference type="Proteomes" id="UP000192674"/>
    </source>
</evidence>
<gene>
    <name evidence="2" type="ORF">SAMN05661093_02205</name>
</gene>
<dbReference type="EMBL" id="FWXV01000002">
    <property type="protein sequence ID" value="SMC85400.1"/>
    <property type="molecule type" value="Genomic_DNA"/>
</dbReference>